<evidence type="ECO:0000256" key="1">
    <source>
        <dbReference type="SAM" id="MobiDB-lite"/>
    </source>
</evidence>
<organism evidence="2 3">
    <name type="scientific">Brachionus calyciflorus</name>
    <dbReference type="NCBI Taxonomy" id="104777"/>
    <lineage>
        <taxon>Eukaryota</taxon>
        <taxon>Metazoa</taxon>
        <taxon>Spiralia</taxon>
        <taxon>Gnathifera</taxon>
        <taxon>Rotifera</taxon>
        <taxon>Eurotatoria</taxon>
        <taxon>Monogononta</taxon>
        <taxon>Pseudotrocha</taxon>
        <taxon>Ploima</taxon>
        <taxon>Brachionidae</taxon>
        <taxon>Brachionus</taxon>
    </lineage>
</organism>
<keyword evidence="3" id="KW-1185">Reference proteome</keyword>
<feature type="compositionally biased region" description="Basic residues" evidence="1">
    <location>
        <begin position="79"/>
        <end position="93"/>
    </location>
</feature>
<feature type="compositionally biased region" description="Polar residues" evidence="1">
    <location>
        <begin position="34"/>
        <end position="45"/>
    </location>
</feature>
<feature type="region of interest" description="Disordered" evidence="1">
    <location>
        <begin position="1"/>
        <end position="99"/>
    </location>
</feature>
<dbReference type="Proteomes" id="UP000663879">
    <property type="component" value="Unassembled WGS sequence"/>
</dbReference>
<proteinExistence type="predicted"/>
<dbReference type="AlphaFoldDB" id="A0A814SH87"/>
<comment type="caution">
    <text evidence="2">The sequence shown here is derived from an EMBL/GenBank/DDBJ whole genome shotgun (WGS) entry which is preliminary data.</text>
</comment>
<reference evidence="2" key="1">
    <citation type="submission" date="2021-02" db="EMBL/GenBank/DDBJ databases">
        <authorList>
            <person name="Nowell W R."/>
        </authorList>
    </citation>
    <scope>NUCLEOTIDE SEQUENCE</scope>
    <source>
        <strain evidence="2">Ploen Becks lab</strain>
    </source>
</reference>
<gene>
    <name evidence="2" type="ORF">OXX778_LOCUS23152</name>
</gene>
<evidence type="ECO:0000313" key="3">
    <source>
        <dbReference type="Proteomes" id="UP000663879"/>
    </source>
</evidence>
<protein>
    <submittedName>
        <fullName evidence="2">Uncharacterized protein</fullName>
    </submittedName>
</protein>
<evidence type="ECO:0000313" key="2">
    <source>
        <dbReference type="EMBL" id="CAF1147382.1"/>
    </source>
</evidence>
<sequence length="99" mass="11479">MSERITIFKQERDPNNPRWGVNSHKKDEEDIEINSDSQSERSTLTSSDSDNENEKISSSSKQIESQIHSDSSSIEFKKKQVKKHKMLSKRKNNLKQSVN</sequence>
<name>A0A814SH87_9BILA</name>
<feature type="compositionally biased region" description="Low complexity" evidence="1">
    <location>
        <begin position="56"/>
        <end position="66"/>
    </location>
</feature>
<accession>A0A814SH87</accession>
<dbReference type="EMBL" id="CAJNOC010011352">
    <property type="protein sequence ID" value="CAF1147382.1"/>
    <property type="molecule type" value="Genomic_DNA"/>
</dbReference>